<dbReference type="PANTHER" id="PTHR43037:SF1">
    <property type="entry name" value="BLL1128 PROTEIN"/>
    <property type="match status" value="1"/>
</dbReference>
<dbReference type="GO" id="GO:0005576">
    <property type="term" value="C:extracellular region"/>
    <property type="evidence" value="ECO:0007669"/>
    <property type="project" value="InterPro"/>
</dbReference>
<sequence length="321" mass="35642">MIIAISIISLIVLICLTLFLYWAYAPTPKAPRLLSKISKEEILIGTEKRTYWKYVPTRLSKRKVPLVIVLHGSGIDGARIRAWTGYEFDLMADEYGFAVAYPDGYKHNWNDIRKNAPFPAKKKNIDDVGFIKSLIESYRLTHDIDLRQVYVFGYSNGGTMALRLAISEPGLLAGLAISGSNLPTDDNLIDNLRAPMPPVLMVNGTADPIIPYEGGNVRFFGKDLGNVISALATAEAIAESHNGPKTTQTVRLPHLNPDDLTTAERKVWLQDEQKLVALYTVHGGGHVVPQSIAKFPRLMGKANRDFSAPREAVNFWGLNRL</sequence>
<proteinExistence type="predicted"/>
<evidence type="ECO:0000313" key="5">
    <source>
        <dbReference type="Proteomes" id="UP000240978"/>
    </source>
</evidence>
<comment type="caution">
    <text evidence="4">The sequence shown here is derived from an EMBL/GenBank/DDBJ whole genome shotgun (WGS) entry which is preliminary data.</text>
</comment>
<dbReference type="Gene3D" id="3.40.50.1820">
    <property type="entry name" value="alpha/beta hydrolase"/>
    <property type="match status" value="1"/>
</dbReference>
<feature type="transmembrane region" description="Helical" evidence="3">
    <location>
        <begin position="7"/>
        <end position="24"/>
    </location>
</feature>
<evidence type="ECO:0000256" key="1">
    <source>
        <dbReference type="ARBA" id="ARBA00022729"/>
    </source>
</evidence>
<reference evidence="4 5" key="1">
    <citation type="submission" date="2018-03" db="EMBL/GenBank/DDBJ databases">
        <title>Genomic Encyclopedia of Archaeal and Bacterial Type Strains, Phase II (KMG-II): from individual species to whole genera.</title>
        <authorList>
            <person name="Goeker M."/>
        </authorList>
    </citation>
    <scope>NUCLEOTIDE SEQUENCE [LARGE SCALE GENOMIC DNA]</scope>
    <source>
        <strain evidence="4 5">DSM 18107</strain>
    </source>
</reference>
<dbReference type="SUPFAM" id="SSF53474">
    <property type="entry name" value="alpha/beta-Hydrolases"/>
    <property type="match status" value="1"/>
</dbReference>
<keyword evidence="3" id="KW-0812">Transmembrane</keyword>
<keyword evidence="1" id="KW-0732">Signal</keyword>
<accession>A0A2P8FUJ0</accession>
<dbReference type="RefSeq" id="WP_106604669.1">
    <property type="nucleotide sequence ID" value="NZ_PYGK01000013.1"/>
</dbReference>
<dbReference type="AlphaFoldDB" id="A0A2P8FUJ0"/>
<evidence type="ECO:0000256" key="3">
    <source>
        <dbReference type="SAM" id="Phobius"/>
    </source>
</evidence>
<dbReference type="PANTHER" id="PTHR43037">
    <property type="entry name" value="UNNAMED PRODUCT-RELATED"/>
    <property type="match status" value="1"/>
</dbReference>
<gene>
    <name evidence="4" type="ORF">CLV42_11371</name>
</gene>
<keyword evidence="2" id="KW-0378">Hydrolase</keyword>
<dbReference type="EMBL" id="PYGK01000013">
    <property type="protein sequence ID" value="PSL25389.1"/>
    <property type="molecule type" value="Genomic_DNA"/>
</dbReference>
<keyword evidence="3" id="KW-0472">Membrane</keyword>
<keyword evidence="5" id="KW-1185">Reference proteome</keyword>
<organism evidence="4 5">
    <name type="scientific">Chitinophaga ginsengisoli</name>
    <dbReference type="NCBI Taxonomy" id="363837"/>
    <lineage>
        <taxon>Bacteria</taxon>
        <taxon>Pseudomonadati</taxon>
        <taxon>Bacteroidota</taxon>
        <taxon>Chitinophagia</taxon>
        <taxon>Chitinophagales</taxon>
        <taxon>Chitinophagaceae</taxon>
        <taxon>Chitinophaga</taxon>
    </lineage>
</organism>
<name>A0A2P8FUJ0_9BACT</name>
<protein>
    <submittedName>
        <fullName evidence="4">Polyhydroxybutyrate depolymerase</fullName>
    </submittedName>
</protein>
<keyword evidence="3" id="KW-1133">Transmembrane helix</keyword>
<dbReference type="GO" id="GO:0016787">
    <property type="term" value="F:hydrolase activity"/>
    <property type="evidence" value="ECO:0007669"/>
    <property type="project" value="UniProtKB-KW"/>
</dbReference>
<dbReference type="InterPro" id="IPR050955">
    <property type="entry name" value="Plant_Biomass_Hydrol_Est"/>
</dbReference>
<dbReference type="InterPro" id="IPR029058">
    <property type="entry name" value="AB_hydrolase_fold"/>
</dbReference>
<dbReference type="Proteomes" id="UP000240978">
    <property type="component" value="Unassembled WGS sequence"/>
</dbReference>
<dbReference type="InterPro" id="IPR010126">
    <property type="entry name" value="Esterase_phb"/>
</dbReference>
<dbReference type="OrthoDB" id="9764953at2"/>
<evidence type="ECO:0000313" key="4">
    <source>
        <dbReference type="EMBL" id="PSL25389.1"/>
    </source>
</evidence>
<dbReference type="Pfam" id="PF10503">
    <property type="entry name" value="Esterase_PHB"/>
    <property type="match status" value="1"/>
</dbReference>
<evidence type="ECO:0000256" key="2">
    <source>
        <dbReference type="ARBA" id="ARBA00022801"/>
    </source>
</evidence>